<evidence type="ECO:0000313" key="4">
    <source>
        <dbReference type="Proteomes" id="UP001054925"/>
    </source>
</evidence>
<evidence type="ECO:0000256" key="2">
    <source>
        <dbReference type="SAM" id="SignalP"/>
    </source>
</evidence>
<feature type="signal peptide" evidence="2">
    <location>
        <begin position="1"/>
        <end position="25"/>
    </location>
</feature>
<feature type="chain" id="PRO_5043853925" description="DUF3558 domain-containing protein" evidence="2">
    <location>
        <begin position="26"/>
        <end position="223"/>
    </location>
</feature>
<proteinExistence type="predicted"/>
<dbReference type="InterPro" id="IPR024520">
    <property type="entry name" value="DUF3558"/>
</dbReference>
<organism evidence="3 4">
    <name type="scientific">Corynebacterium ammoniagenes</name>
    <name type="common">Brevibacterium ammoniagenes</name>
    <dbReference type="NCBI Taxonomy" id="1697"/>
    <lineage>
        <taxon>Bacteria</taxon>
        <taxon>Bacillati</taxon>
        <taxon>Actinomycetota</taxon>
        <taxon>Actinomycetes</taxon>
        <taxon>Mycobacteriales</taxon>
        <taxon>Corynebacteriaceae</taxon>
        <taxon>Corynebacterium</taxon>
    </lineage>
</organism>
<dbReference type="Pfam" id="PF12079">
    <property type="entry name" value="DUF3558"/>
    <property type="match status" value="1"/>
</dbReference>
<dbReference type="AlphaFoldDB" id="A0AAV5G8Y0"/>
<protein>
    <recommendedName>
        <fullName evidence="5">DUF3558 domain-containing protein</fullName>
    </recommendedName>
</protein>
<sequence>MKPGKKLFVASLLVAAAAVQSACSANIGATETADASTPVETASPQPPSDKSTDDADTTAEDSSREAESVFPPLGSFDRRDPDFIQYKPCLEMPDDFLEEAGLYDKEMLEGLGEVDGVCSFTAPNEYGDAVFKLQGSRHSFIDYNGISGEISWTETAQGAPILLHRSEYLPDTECQAAIETHRGTLAIAFQSFKGMDQELALDPCEMAQNKLLTVLDLDGKNED</sequence>
<evidence type="ECO:0008006" key="5">
    <source>
        <dbReference type="Google" id="ProtNLM"/>
    </source>
</evidence>
<feature type="region of interest" description="Disordered" evidence="1">
    <location>
        <begin position="28"/>
        <end position="77"/>
    </location>
</feature>
<evidence type="ECO:0000256" key="1">
    <source>
        <dbReference type="SAM" id="MobiDB-lite"/>
    </source>
</evidence>
<dbReference type="RefSeq" id="WP_003848565.1">
    <property type="nucleotide sequence ID" value="NZ_BQKK01000002.1"/>
</dbReference>
<reference evidence="3" key="1">
    <citation type="submission" date="2021-12" db="EMBL/GenBank/DDBJ databases">
        <title>Draft genome sequence of Corynebacterium ammoniagenes strain T-723.</title>
        <authorList>
            <person name="Matsuzawa M."/>
            <person name="Hiratani M."/>
            <person name="Abe I."/>
            <person name="Tsuji Y."/>
            <person name="Nakamura J."/>
        </authorList>
    </citation>
    <scope>NUCLEOTIDE SEQUENCE</scope>
    <source>
        <strain evidence="3">T-723</strain>
    </source>
</reference>
<feature type="compositionally biased region" description="Polar residues" evidence="1">
    <location>
        <begin position="28"/>
        <end position="43"/>
    </location>
</feature>
<comment type="caution">
    <text evidence="3">The sequence shown here is derived from an EMBL/GenBank/DDBJ whole genome shotgun (WGS) entry which is preliminary data.</text>
</comment>
<evidence type="ECO:0000313" key="3">
    <source>
        <dbReference type="EMBL" id="GJN42792.1"/>
    </source>
</evidence>
<name>A0AAV5G8Y0_CORAM</name>
<accession>A0AAV5G8Y0</accession>
<keyword evidence="2" id="KW-0732">Signal</keyword>
<dbReference type="EMBL" id="BQKK01000002">
    <property type="protein sequence ID" value="GJN42792.1"/>
    <property type="molecule type" value="Genomic_DNA"/>
</dbReference>
<dbReference type="Proteomes" id="UP001054925">
    <property type="component" value="Unassembled WGS sequence"/>
</dbReference>
<gene>
    <name evidence="3" type="ORF">CAT723_12710</name>
</gene>